<gene>
    <name evidence="1" type="ORF">RHSP_04831</name>
</gene>
<evidence type="ECO:0000313" key="1">
    <source>
        <dbReference type="EMBL" id="ENN88499.1"/>
    </source>
</evidence>
<protein>
    <submittedName>
        <fullName evidence="1">Uncharacterized protein</fullName>
    </submittedName>
</protein>
<proteinExistence type="predicted"/>
<reference evidence="1 2" key="1">
    <citation type="journal article" date="2012" name="BMC Genomics">
        <title>Genomic basis of broad host range and environmental adaptability of Rhizobium tropici CIAT 899 and Rhizobium sp. PRF 81 which are used in inoculants for common bean (Phaseolus vulgaris L.).</title>
        <authorList>
            <person name="Ormeno-Orrillo E."/>
            <person name="Menna P."/>
            <person name="Almeida L.G."/>
            <person name="Ollero F.J."/>
            <person name="Nicolas M.F."/>
            <person name="Pains Rodrigues E."/>
            <person name="Shigueyoshi Nakatani A."/>
            <person name="Silva Batista J.S."/>
            <person name="Oliveira Chueire L.M."/>
            <person name="Souza R.C."/>
            <person name="Ribeiro Vasconcelos A.T."/>
            <person name="Megias M."/>
            <person name="Hungria M."/>
            <person name="Martinez-Romero E."/>
        </authorList>
    </citation>
    <scope>NUCLEOTIDE SEQUENCE [LARGE SCALE GENOMIC DNA]</scope>
    <source>
        <strain evidence="1 2">PRF 81</strain>
    </source>
</reference>
<evidence type="ECO:0000313" key="2">
    <source>
        <dbReference type="Proteomes" id="UP000012429"/>
    </source>
</evidence>
<organism evidence="1 2">
    <name type="scientific">Rhizobium freirei PRF 81</name>
    <dbReference type="NCBI Taxonomy" id="363754"/>
    <lineage>
        <taxon>Bacteria</taxon>
        <taxon>Pseudomonadati</taxon>
        <taxon>Pseudomonadota</taxon>
        <taxon>Alphaproteobacteria</taxon>
        <taxon>Hyphomicrobiales</taxon>
        <taxon>Rhizobiaceae</taxon>
        <taxon>Rhizobium/Agrobacterium group</taxon>
        <taxon>Rhizobium</taxon>
    </lineage>
</organism>
<dbReference type="STRING" id="363754.RHSP_04831"/>
<dbReference type="EMBL" id="AQHN01000020">
    <property type="protein sequence ID" value="ENN88499.1"/>
    <property type="molecule type" value="Genomic_DNA"/>
</dbReference>
<keyword evidence="2" id="KW-1185">Reference proteome</keyword>
<sequence length="280" mass="30596">MRAWEHVTHALAFFFRRLVEEVHGARALRATEHLTPHRVLNAALGLAVAVQRFVHPADVLLHGLEQLFARLGEGIDIEGDVVVCANEGGCRRQVVEYRATRTPFGCCASFLFPGQLQLVPVAGRRCAAPLCGHPSHPRAGEAVQYHIARLGVMQNRRHNGQMRHLGVVAVCLVEGVGLAHTHVDCQRLTAVFHCGVVGFAVMSYELRQPGVRAGGVIGRIGHCENGRVRSFRKAILLAERRVFQLLGQQPQEMLPPRVIAGESLAKAFDGAAFPTAMVVQ</sequence>
<accession>N6U7E2</accession>
<dbReference type="Proteomes" id="UP000012429">
    <property type="component" value="Unassembled WGS sequence"/>
</dbReference>
<comment type="caution">
    <text evidence="1">The sequence shown here is derived from an EMBL/GenBank/DDBJ whole genome shotgun (WGS) entry which is preliminary data.</text>
</comment>
<dbReference type="AlphaFoldDB" id="N6U7E2"/>
<name>N6U7E2_9HYPH</name>